<organism evidence="13 14">
    <name type="scientific">candidate division MSBL1 archaeon SCGC-AAA261C02</name>
    <dbReference type="NCBI Taxonomy" id="1698272"/>
    <lineage>
        <taxon>Archaea</taxon>
        <taxon>Methanobacteriati</taxon>
        <taxon>Methanobacteriota</taxon>
        <taxon>candidate division MSBL1</taxon>
    </lineage>
</organism>
<dbReference type="EMBL" id="LHXW01000002">
    <property type="protein sequence ID" value="KXB00538.1"/>
    <property type="molecule type" value="Genomic_DNA"/>
</dbReference>
<dbReference type="SMART" id="SM00220">
    <property type="entry name" value="S_TKc"/>
    <property type="match status" value="1"/>
</dbReference>
<dbReference type="NCBIfam" id="NF011463">
    <property type="entry name" value="PRK14879.1-4"/>
    <property type="match status" value="1"/>
</dbReference>
<comment type="subunit">
    <text evidence="11">Component of the KEOPS complex that consists of Kae1, Bud32, Cgi121 and Pcc1; the whole complex dimerizes.</text>
</comment>
<dbReference type="Gene3D" id="1.10.510.10">
    <property type="entry name" value="Transferase(Phosphotransferase) domain 1"/>
    <property type="match status" value="1"/>
</dbReference>
<dbReference type="EC" id="2.7.11.1" evidence="2"/>
<dbReference type="NCBIfam" id="TIGR03724">
    <property type="entry name" value="arch_bud32"/>
    <property type="match status" value="1"/>
</dbReference>
<dbReference type="InterPro" id="IPR000719">
    <property type="entry name" value="Prot_kinase_dom"/>
</dbReference>
<evidence type="ECO:0000313" key="13">
    <source>
        <dbReference type="EMBL" id="KXB00538.1"/>
    </source>
</evidence>
<dbReference type="AlphaFoldDB" id="A0A133V261"/>
<dbReference type="GO" id="GO:0005829">
    <property type="term" value="C:cytosol"/>
    <property type="evidence" value="ECO:0007669"/>
    <property type="project" value="TreeGrafter"/>
</dbReference>
<dbReference type="Pfam" id="PF01163">
    <property type="entry name" value="RIO1"/>
    <property type="match status" value="1"/>
</dbReference>
<dbReference type="PANTHER" id="PTHR12209:SF0">
    <property type="entry name" value="EKC_KEOPS COMPLEX SUBUNIT TP53RK"/>
    <property type="match status" value="1"/>
</dbReference>
<dbReference type="GO" id="GO:0005524">
    <property type="term" value="F:ATP binding"/>
    <property type="evidence" value="ECO:0007669"/>
    <property type="project" value="UniProtKB-KW"/>
</dbReference>
<evidence type="ECO:0000313" key="14">
    <source>
        <dbReference type="Proteomes" id="UP000070520"/>
    </source>
</evidence>
<evidence type="ECO:0000256" key="2">
    <source>
        <dbReference type="ARBA" id="ARBA00012513"/>
    </source>
</evidence>
<evidence type="ECO:0000256" key="8">
    <source>
        <dbReference type="ARBA" id="ARBA00022840"/>
    </source>
</evidence>
<evidence type="ECO:0000256" key="7">
    <source>
        <dbReference type="ARBA" id="ARBA00022777"/>
    </source>
</evidence>
<reference evidence="13 14" key="1">
    <citation type="journal article" date="2016" name="Sci. Rep.">
        <title>Metabolic traits of an uncultured archaeal lineage -MSBL1- from brine pools of the Red Sea.</title>
        <authorList>
            <person name="Mwirichia R."/>
            <person name="Alam I."/>
            <person name="Rashid M."/>
            <person name="Vinu M."/>
            <person name="Ba-Alawi W."/>
            <person name="Anthony Kamau A."/>
            <person name="Kamanda Ngugi D."/>
            <person name="Goker M."/>
            <person name="Klenk H.P."/>
            <person name="Bajic V."/>
            <person name="Stingl U."/>
        </authorList>
    </citation>
    <scope>NUCLEOTIDE SEQUENCE [LARGE SCALE GENOMIC DNA]</scope>
    <source>
        <strain evidence="13">SCGC-AAA261C02</strain>
    </source>
</reference>
<sequence>MPVIRKGAEANLLLENFTRVLHPAGGGKVLVKHRISKGYRVKELDKNLRESRTALEAKLLADAKRAGVPTPLIYEVDRTGMKIIMEYVEGERVKTFLEDLNPSERQEVCELIGEQIARLHKFGIVHGDLTTSNMIRTQEGKIYFIDFGLGEYDPSTEARGTDLHLLWRTLQSTHHKVSNESFKAVLNGYKREFGESASEIIQRVKEIKHRGRYIPKEERA</sequence>
<evidence type="ECO:0000256" key="11">
    <source>
        <dbReference type="ARBA" id="ARBA00065170"/>
    </source>
</evidence>
<comment type="catalytic activity">
    <reaction evidence="10">
        <text>L-seryl-[protein] + ATP = O-phospho-L-seryl-[protein] + ADP + H(+)</text>
        <dbReference type="Rhea" id="RHEA:17989"/>
        <dbReference type="Rhea" id="RHEA-COMP:9863"/>
        <dbReference type="Rhea" id="RHEA-COMP:11604"/>
        <dbReference type="ChEBI" id="CHEBI:15378"/>
        <dbReference type="ChEBI" id="CHEBI:29999"/>
        <dbReference type="ChEBI" id="CHEBI:30616"/>
        <dbReference type="ChEBI" id="CHEBI:83421"/>
        <dbReference type="ChEBI" id="CHEBI:456216"/>
        <dbReference type="EC" id="2.7.11.1"/>
    </reaction>
</comment>
<dbReference type="Gene3D" id="3.30.200.20">
    <property type="entry name" value="Phosphorylase Kinase, domain 1"/>
    <property type="match status" value="1"/>
</dbReference>
<evidence type="ECO:0000256" key="1">
    <source>
        <dbReference type="ARBA" id="ARBA00010630"/>
    </source>
</evidence>
<keyword evidence="3" id="KW-0723">Serine/threonine-protein kinase</keyword>
<dbReference type="PANTHER" id="PTHR12209">
    <property type="entry name" value="NON-SPECIFIC SERINE/THREONINE PROTEIN KINASE"/>
    <property type="match status" value="1"/>
</dbReference>
<dbReference type="FunFam" id="3.30.200.20:FF:000201">
    <property type="entry name" value="TP53-regulating kinase isoform X1"/>
    <property type="match status" value="1"/>
</dbReference>
<evidence type="ECO:0000256" key="9">
    <source>
        <dbReference type="ARBA" id="ARBA00047899"/>
    </source>
</evidence>
<dbReference type="SUPFAM" id="SSF56112">
    <property type="entry name" value="Protein kinase-like (PK-like)"/>
    <property type="match status" value="1"/>
</dbReference>
<dbReference type="GO" id="GO:0004674">
    <property type="term" value="F:protein serine/threonine kinase activity"/>
    <property type="evidence" value="ECO:0007669"/>
    <property type="project" value="UniProtKB-KW"/>
</dbReference>
<dbReference type="Proteomes" id="UP000070520">
    <property type="component" value="Unassembled WGS sequence"/>
</dbReference>
<evidence type="ECO:0000256" key="4">
    <source>
        <dbReference type="ARBA" id="ARBA00022679"/>
    </source>
</evidence>
<comment type="caution">
    <text evidence="13">The sequence shown here is derived from an EMBL/GenBank/DDBJ whole genome shotgun (WGS) entry which is preliminary data.</text>
</comment>
<dbReference type="InterPro" id="IPR018934">
    <property type="entry name" value="RIO_dom"/>
</dbReference>
<keyword evidence="4" id="KW-0808">Transferase</keyword>
<evidence type="ECO:0000256" key="6">
    <source>
        <dbReference type="ARBA" id="ARBA00022741"/>
    </source>
</evidence>
<dbReference type="NCBIfam" id="NF011464">
    <property type="entry name" value="PRK14879.1-7"/>
    <property type="match status" value="1"/>
</dbReference>
<accession>A0A133V261</accession>
<evidence type="ECO:0000256" key="5">
    <source>
        <dbReference type="ARBA" id="ARBA00022694"/>
    </source>
</evidence>
<evidence type="ECO:0000259" key="12">
    <source>
        <dbReference type="PROSITE" id="PS50011"/>
    </source>
</evidence>
<dbReference type="InterPro" id="IPR022495">
    <property type="entry name" value="Bud32"/>
</dbReference>
<dbReference type="GO" id="GO:0008033">
    <property type="term" value="P:tRNA processing"/>
    <property type="evidence" value="ECO:0007669"/>
    <property type="project" value="UniProtKB-KW"/>
</dbReference>
<gene>
    <name evidence="13" type="ORF">AKJ42_00280</name>
</gene>
<evidence type="ECO:0000256" key="10">
    <source>
        <dbReference type="ARBA" id="ARBA00048679"/>
    </source>
</evidence>
<protein>
    <recommendedName>
        <fullName evidence="2">non-specific serine/threonine protein kinase</fullName>
        <ecNumber evidence="2">2.7.11.1</ecNumber>
    </recommendedName>
</protein>
<proteinExistence type="inferred from homology"/>
<dbReference type="InterPro" id="IPR011009">
    <property type="entry name" value="Kinase-like_dom_sf"/>
</dbReference>
<feature type="domain" description="Protein kinase" evidence="12">
    <location>
        <begin position="15"/>
        <end position="220"/>
    </location>
</feature>
<comment type="similarity">
    <text evidence="1">Belongs to the protein kinase superfamily. BUD32 family.</text>
</comment>
<keyword evidence="7" id="KW-0418">Kinase</keyword>
<keyword evidence="14" id="KW-1185">Reference proteome</keyword>
<comment type="catalytic activity">
    <reaction evidence="9">
        <text>L-threonyl-[protein] + ATP = O-phospho-L-threonyl-[protein] + ADP + H(+)</text>
        <dbReference type="Rhea" id="RHEA:46608"/>
        <dbReference type="Rhea" id="RHEA-COMP:11060"/>
        <dbReference type="Rhea" id="RHEA-COMP:11605"/>
        <dbReference type="ChEBI" id="CHEBI:15378"/>
        <dbReference type="ChEBI" id="CHEBI:30013"/>
        <dbReference type="ChEBI" id="CHEBI:30616"/>
        <dbReference type="ChEBI" id="CHEBI:61977"/>
        <dbReference type="ChEBI" id="CHEBI:456216"/>
        <dbReference type="EC" id="2.7.11.1"/>
    </reaction>
</comment>
<dbReference type="NCBIfam" id="NF011462">
    <property type="entry name" value="PRK14879.1-3"/>
    <property type="match status" value="1"/>
</dbReference>
<dbReference type="GO" id="GO:0000408">
    <property type="term" value="C:EKC/KEOPS complex"/>
    <property type="evidence" value="ECO:0007669"/>
    <property type="project" value="UniProtKB-ARBA"/>
</dbReference>
<keyword evidence="5" id="KW-0819">tRNA processing</keyword>
<name>A0A133V261_9EURY</name>
<keyword evidence="8" id="KW-0067">ATP-binding</keyword>
<dbReference type="PROSITE" id="PS50011">
    <property type="entry name" value="PROTEIN_KINASE_DOM"/>
    <property type="match status" value="1"/>
</dbReference>
<keyword evidence="6" id="KW-0547">Nucleotide-binding</keyword>
<evidence type="ECO:0000256" key="3">
    <source>
        <dbReference type="ARBA" id="ARBA00022527"/>
    </source>
</evidence>